<proteinExistence type="inferred from homology"/>
<evidence type="ECO:0000256" key="4">
    <source>
        <dbReference type="ARBA" id="ARBA00023125"/>
    </source>
</evidence>
<comment type="function">
    <text evidence="6">Participates in DNA repair and in chromosomal DNA replication.</text>
</comment>
<evidence type="ECO:0000256" key="5">
    <source>
        <dbReference type="ARBA" id="ARBA00023242"/>
    </source>
</evidence>
<evidence type="ECO:0000256" key="2">
    <source>
        <dbReference type="ARBA" id="ARBA00009560"/>
    </source>
</evidence>
<evidence type="ECO:0000313" key="9">
    <source>
        <dbReference type="EMBL" id="CAD7272220.1"/>
    </source>
</evidence>
<keyword evidence="3 6" id="KW-0235">DNA replication</keyword>
<evidence type="ECO:0000256" key="3">
    <source>
        <dbReference type="ARBA" id="ARBA00022705"/>
    </source>
</evidence>
<dbReference type="GO" id="GO:0008622">
    <property type="term" value="C:epsilon DNA polymerase complex"/>
    <property type="evidence" value="ECO:0007669"/>
    <property type="project" value="UniProtKB-UniRule"/>
</dbReference>
<dbReference type="InterPro" id="IPR024639">
    <property type="entry name" value="DNA_pol_e_bsu_N"/>
</dbReference>
<dbReference type="InterPro" id="IPR016266">
    <property type="entry name" value="POLE2"/>
</dbReference>
<dbReference type="PANTHER" id="PTHR12708:SF0">
    <property type="entry name" value="DNA POLYMERASE EPSILON SUBUNIT 2"/>
    <property type="match status" value="1"/>
</dbReference>
<dbReference type="PIRSF" id="PIRSF000799">
    <property type="entry name" value="DNA_pol_eps_2"/>
    <property type="match status" value="1"/>
</dbReference>
<dbReference type="Pfam" id="PF04042">
    <property type="entry name" value="DNA_pol_E_B"/>
    <property type="match status" value="1"/>
</dbReference>
<organism evidence="9">
    <name type="scientific">Notodromas monacha</name>
    <dbReference type="NCBI Taxonomy" id="399045"/>
    <lineage>
        <taxon>Eukaryota</taxon>
        <taxon>Metazoa</taxon>
        <taxon>Ecdysozoa</taxon>
        <taxon>Arthropoda</taxon>
        <taxon>Crustacea</taxon>
        <taxon>Oligostraca</taxon>
        <taxon>Ostracoda</taxon>
        <taxon>Podocopa</taxon>
        <taxon>Podocopida</taxon>
        <taxon>Cypridocopina</taxon>
        <taxon>Cypridoidea</taxon>
        <taxon>Cyprididae</taxon>
        <taxon>Notodromas</taxon>
    </lineage>
</organism>
<dbReference type="Gene3D" id="1.10.8.60">
    <property type="match status" value="1"/>
</dbReference>
<keyword evidence="10" id="KW-1185">Reference proteome</keyword>
<evidence type="ECO:0000256" key="1">
    <source>
        <dbReference type="ARBA" id="ARBA00004123"/>
    </source>
</evidence>
<name>A0A7R9BBQ8_9CRUS</name>
<dbReference type="EMBL" id="OA882048">
    <property type="protein sequence ID" value="CAD7272220.1"/>
    <property type="molecule type" value="Genomic_DNA"/>
</dbReference>
<dbReference type="OrthoDB" id="10254730at2759"/>
<keyword evidence="5 6" id="KW-0539">Nucleus</keyword>
<dbReference type="Pfam" id="PF12213">
    <property type="entry name" value="Dpoe2NT"/>
    <property type="match status" value="1"/>
</dbReference>
<dbReference type="AlphaFoldDB" id="A0A7R9BBQ8"/>
<dbReference type="GO" id="GO:0003677">
    <property type="term" value="F:DNA binding"/>
    <property type="evidence" value="ECO:0007669"/>
    <property type="project" value="UniProtKB-UniRule"/>
</dbReference>
<dbReference type="EMBL" id="CAJPEX010000011">
    <property type="protein sequence ID" value="CAG0912372.1"/>
    <property type="molecule type" value="Genomic_DNA"/>
</dbReference>
<dbReference type="PANTHER" id="PTHR12708">
    <property type="entry name" value="DNA POLYMERASE EPSILON SUBUNIT B"/>
    <property type="match status" value="1"/>
</dbReference>
<gene>
    <name evidence="9" type="ORF">NMOB1V02_LOCUS164</name>
</gene>
<feature type="domain" description="DNA polymerase alpha/delta/epsilon subunit B" evidence="7">
    <location>
        <begin position="249"/>
        <end position="468"/>
    </location>
</feature>
<reference evidence="9" key="1">
    <citation type="submission" date="2020-11" db="EMBL/GenBank/DDBJ databases">
        <authorList>
            <person name="Tran Van P."/>
        </authorList>
    </citation>
    <scope>NUCLEOTIDE SEQUENCE</scope>
</reference>
<dbReference type="Proteomes" id="UP000678499">
    <property type="component" value="Unassembled WGS sequence"/>
</dbReference>
<evidence type="ECO:0000256" key="6">
    <source>
        <dbReference type="PIRNR" id="PIRNR000799"/>
    </source>
</evidence>
<accession>A0A7R9BBQ8</accession>
<comment type="similarity">
    <text evidence="2 6">Belongs to the DNA polymerase epsilon subunit B family.</text>
</comment>
<evidence type="ECO:0000259" key="7">
    <source>
        <dbReference type="Pfam" id="PF04042"/>
    </source>
</evidence>
<protein>
    <recommendedName>
        <fullName evidence="6">DNA polymerase epsilon subunit</fullName>
    </recommendedName>
    <alternativeName>
        <fullName evidence="6">DNA polymerase II subunit 2</fullName>
    </alternativeName>
</protein>
<dbReference type="Gene3D" id="3.60.21.60">
    <property type="match status" value="1"/>
</dbReference>
<keyword evidence="4 6" id="KW-0238">DNA-binding</keyword>
<dbReference type="GO" id="GO:0006261">
    <property type="term" value="P:DNA-templated DNA replication"/>
    <property type="evidence" value="ECO:0007669"/>
    <property type="project" value="InterPro"/>
</dbReference>
<dbReference type="GO" id="GO:0042276">
    <property type="term" value="P:error-prone translesion synthesis"/>
    <property type="evidence" value="ECO:0007669"/>
    <property type="project" value="TreeGrafter"/>
</dbReference>
<evidence type="ECO:0000313" key="10">
    <source>
        <dbReference type="Proteomes" id="UP000678499"/>
    </source>
</evidence>
<dbReference type="InterPro" id="IPR007185">
    <property type="entry name" value="DNA_pol_a/d/e_bsu"/>
</dbReference>
<sequence>MATQEERMVTTTFKMYGFTLKSEAAQDLRMLLSPFSHAGKIAWIEKIVDRIPKLKLSSPILTKKDVAEVVSLIEKENELNNDNILSVISAFKIPRLKYSVDRKKFFAVKETEENAFKFIGTSEDKANLFVDRYSLLNQRTRRNELFSPSVLGTTSTNRRFALHTIEYLLGTSTKVDHVIVLGMLTQIKEGWYEDGLFHVTIMGMPPVETHEKTRKYFGSLDFLKGLTDTSPRCDVKLKELEMKDQSTLFVFLSDIWLDNPATFTKLEILLDGFSDCPPTCFVLCGNFLKPLNFGGSGESDSNITDLSAAKNLADVLKDNLEKFADLIEKFPLVMQQSYFVFVPGISDPGISGAFPRKSLPKYVTAKFAERIPNAVFATNPCRIRFYSQEIVVFREDVLSKMGRNAFYFPTTTNEDELYSHFVKTLLSQAHLAPLPLQTCPIYWPYDQSMRLYPLPDVVVVADRFKPFTNSQAGCIVTNPGSFSRNGHCFKAYYPATKRVEDSRVPDAE</sequence>
<evidence type="ECO:0000259" key="8">
    <source>
        <dbReference type="Pfam" id="PF12213"/>
    </source>
</evidence>
<feature type="domain" description="DNA polymerase epsilon subunit B N-terminal" evidence="8">
    <location>
        <begin position="7"/>
        <end position="66"/>
    </location>
</feature>
<comment type="subcellular location">
    <subcellularLocation>
        <location evidence="1 6">Nucleus</location>
    </subcellularLocation>
</comment>